<name>A0ACD4NW95_9HYPH</name>
<proteinExistence type="predicted"/>
<sequence>MSAAGQLIELDGSRVSLKGEMVSLTGLWKAAGSDPSRKPAEWLGQEATKRFVDFLATSLEVSEVGENHFGLVKSQKGGASRGVTWAHWQVALAYAKYLSPEFRVRCNAVVRAHMERRLAPASDFPAELIDMIKRTDGIVRMLAHKVTTIEKAIASDGAARTMPAFTITVSPASTEGAA</sequence>
<evidence type="ECO:0000313" key="2">
    <source>
        <dbReference type="Proteomes" id="UP001163223"/>
    </source>
</evidence>
<dbReference type="EMBL" id="CP113520">
    <property type="protein sequence ID" value="WAJ30969.1"/>
    <property type="molecule type" value="Genomic_DNA"/>
</dbReference>
<evidence type="ECO:0000313" key="1">
    <source>
        <dbReference type="EMBL" id="WAJ30969.1"/>
    </source>
</evidence>
<protein>
    <submittedName>
        <fullName evidence="1">KilA-N domain-containing protein</fullName>
    </submittedName>
</protein>
<keyword evidence="2" id="KW-1185">Reference proteome</keyword>
<dbReference type="Proteomes" id="UP001163223">
    <property type="component" value="Chromosome"/>
</dbReference>
<organism evidence="1 2">
    <name type="scientific">Antarcticirhabdus aurantiaca</name>
    <dbReference type="NCBI Taxonomy" id="2606717"/>
    <lineage>
        <taxon>Bacteria</taxon>
        <taxon>Pseudomonadati</taxon>
        <taxon>Pseudomonadota</taxon>
        <taxon>Alphaproteobacteria</taxon>
        <taxon>Hyphomicrobiales</taxon>
        <taxon>Aurantimonadaceae</taxon>
        <taxon>Antarcticirhabdus</taxon>
    </lineage>
</organism>
<gene>
    <name evidence="1" type="ORF">OXU80_12505</name>
</gene>
<reference evidence="1" key="1">
    <citation type="submission" date="2022-11" db="EMBL/GenBank/DDBJ databases">
        <title>beta-Carotene-producing bacterium, Jeongeuplla avenae sp. nov., alleviates the salt stress of Arabidopsis seedlings.</title>
        <authorList>
            <person name="Jiang L."/>
            <person name="Lee J."/>
        </authorList>
    </citation>
    <scope>NUCLEOTIDE SEQUENCE</scope>
    <source>
        <strain evidence="1">DY_R2A_6</strain>
    </source>
</reference>
<accession>A0ACD4NW95</accession>